<dbReference type="PANTHER" id="PTHR13469:SF3">
    <property type="entry name" value="PROTEIN HEXIM2"/>
    <property type="match status" value="1"/>
</dbReference>
<keyword evidence="5" id="KW-0175">Coiled coil</keyword>
<keyword evidence="7" id="KW-0539">Nucleus</keyword>
<proteinExistence type="inferred from homology"/>
<evidence type="ECO:0000256" key="6">
    <source>
        <dbReference type="ARBA" id="ARBA00023163"/>
    </source>
</evidence>
<evidence type="ECO:0000256" key="1">
    <source>
        <dbReference type="ARBA" id="ARBA00004123"/>
    </source>
</evidence>
<dbReference type="GO" id="GO:0000122">
    <property type="term" value="P:negative regulation of transcription by RNA polymerase II"/>
    <property type="evidence" value="ECO:0007669"/>
    <property type="project" value="InterPro"/>
</dbReference>
<keyword evidence="6" id="KW-0804">Transcription</keyword>
<dbReference type="PANTHER" id="PTHR13469">
    <property type="entry name" value="HEXAMETHYLENE BISACETAMIDE INDUCIBLE 1"/>
    <property type="match status" value="1"/>
</dbReference>
<organism evidence="9 10">
    <name type="scientific">Latimeria chalumnae</name>
    <name type="common">Coelacanth</name>
    <dbReference type="NCBI Taxonomy" id="7897"/>
    <lineage>
        <taxon>Eukaryota</taxon>
        <taxon>Metazoa</taxon>
        <taxon>Chordata</taxon>
        <taxon>Craniata</taxon>
        <taxon>Vertebrata</taxon>
        <taxon>Euteleostomi</taxon>
        <taxon>Coelacanthiformes</taxon>
        <taxon>Coelacanthidae</taxon>
        <taxon>Latimeria</taxon>
    </lineage>
</organism>
<protein>
    <submittedName>
        <fullName evidence="9">HEXIM P-TEFb complex subunit 1</fullName>
    </submittedName>
</protein>
<dbReference type="HOGENOM" id="CLU_066028_2_0_1"/>
<evidence type="ECO:0000313" key="10">
    <source>
        <dbReference type="Proteomes" id="UP000008672"/>
    </source>
</evidence>
<comment type="similarity">
    <text evidence="2">Belongs to the HEXIM family.</text>
</comment>
<reference evidence="9" key="2">
    <citation type="submission" date="2025-08" db="UniProtKB">
        <authorList>
            <consortium name="Ensembl"/>
        </authorList>
    </citation>
    <scope>IDENTIFICATION</scope>
</reference>
<dbReference type="STRING" id="7897.ENSLACP00000004117"/>
<dbReference type="eggNOG" id="ENOG502QQP8">
    <property type="taxonomic scope" value="Eukaryota"/>
</dbReference>
<dbReference type="Bgee" id="ENSLACG00000003660">
    <property type="expression patterns" value="Expressed in muscle tissue and 6 other cell types or tissues"/>
</dbReference>
<feature type="compositionally biased region" description="Basic residues" evidence="8">
    <location>
        <begin position="24"/>
        <end position="39"/>
    </location>
</feature>
<feature type="region of interest" description="Disordered" evidence="8">
    <location>
        <begin position="170"/>
        <end position="198"/>
    </location>
</feature>
<dbReference type="AlphaFoldDB" id="H3A396"/>
<dbReference type="GO" id="GO:0097322">
    <property type="term" value="F:7SK snRNA binding"/>
    <property type="evidence" value="ECO:0007669"/>
    <property type="project" value="TreeGrafter"/>
</dbReference>
<dbReference type="InterPro" id="IPR024872">
    <property type="entry name" value="HEXIM"/>
</dbReference>
<feature type="compositionally biased region" description="Acidic residues" evidence="8">
    <location>
        <begin position="111"/>
        <end position="127"/>
    </location>
</feature>
<evidence type="ECO:0000256" key="3">
    <source>
        <dbReference type="ARBA" id="ARBA00022491"/>
    </source>
</evidence>
<evidence type="ECO:0000256" key="7">
    <source>
        <dbReference type="ARBA" id="ARBA00023242"/>
    </source>
</evidence>
<feature type="compositionally biased region" description="Polar residues" evidence="8">
    <location>
        <begin position="1"/>
        <end position="12"/>
    </location>
</feature>
<keyword evidence="4" id="KW-0805">Transcription regulation</keyword>
<accession>H3A396</accession>
<keyword evidence="3" id="KW-0678">Repressor</keyword>
<dbReference type="InParanoid" id="H3A396"/>
<dbReference type="GeneTree" id="ENSGT00390000002808"/>
<dbReference type="OMA" id="ESENQCD"/>
<dbReference type="Gene3D" id="6.10.250.2910">
    <property type="match status" value="1"/>
</dbReference>
<dbReference type="Ensembl" id="ENSLACT00000004153.1">
    <property type="protein sequence ID" value="ENSLACP00000004117.1"/>
    <property type="gene ID" value="ENSLACG00000003660.1"/>
</dbReference>
<evidence type="ECO:0000256" key="5">
    <source>
        <dbReference type="ARBA" id="ARBA00023054"/>
    </source>
</evidence>
<reference evidence="10" key="1">
    <citation type="submission" date="2011-08" db="EMBL/GenBank/DDBJ databases">
        <title>The draft genome of Latimeria chalumnae.</title>
        <authorList>
            <person name="Di Palma F."/>
            <person name="Alfoldi J."/>
            <person name="Johnson J."/>
            <person name="Berlin A."/>
            <person name="Gnerre S."/>
            <person name="Jaffe D."/>
            <person name="MacCallum I."/>
            <person name="Young S."/>
            <person name="Walker B.J."/>
            <person name="Lander E."/>
            <person name="Lindblad-Toh K."/>
        </authorList>
    </citation>
    <scope>NUCLEOTIDE SEQUENCE [LARGE SCALE GENOMIC DNA]</scope>
    <source>
        <strain evidence="10">Wild caught</strain>
    </source>
</reference>
<gene>
    <name evidence="9" type="primary">LOC102349442</name>
</gene>
<name>H3A396_LATCH</name>
<dbReference type="Proteomes" id="UP000008672">
    <property type="component" value="Unassembled WGS sequence"/>
</dbReference>
<feature type="compositionally biased region" description="Basic and acidic residues" evidence="8">
    <location>
        <begin position="170"/>
        <end position="187"/>
    </location>
</feature>
<dbReference type="GO" id="GO:0004861">
    <property type="term" value="F:cyclin-dependent protein serine/threonine kinase inhibitor activity"/>
    <property type="evidence" value="ECO:0007669"/>
    <property type="project" value="InterPro"/>
</dbReference>
<evidence type="ECO:0000256" key="2">
    <source>
        <dbReference type="ARBA" id="ARBA00008409"/>
    </source>
</evidence>
<evidence type="ECO:0000313" key="9">
    <source>
        <dbReference type="Ensembl" id="ENSLACP00000004117.1"/>
    </source>
</evidence>
<sequence>LGQRCLQPSESLSDGEGSAEIHGGKKHRRRPSKNKRRWRPYKELTWEEKKARDERAKLRASRIRAELAAKGLPLAPYNTNEFLMEEHDQKEPDLKAGLFPKKSISKSRDTTEEEEEEEEDDDDDDDSDKLVVDEGNFSETYERYHAESLQEMSKHNLIQEYLELEKSLSKMEDENKKLRQRLEERKRGGSSNENSKIRELELQLELEKMKNENLKLMRE</sequence>
<keyword evidence="10" id="KW-1185">Reference proteome</keyword>
<comment type="subcellular location">
    <subcellularLocation>
        <location evidence="1">Nucleus</location>
    </subcellularLocation>
</comment>
<reference evidence="9" key="3">
    <citation type="submission" date="2025-09" db="UniProtKB">
        <authorList>
            <consortium name="Ensembl"/>
        </authorList>
    </citation>
    <scope>IDENTIFICATION</scope>
</reference>
<feature type="region of interest" description="Disordered" evidence="8">
    <location>
        <begin position="1"/>
        <end position="44"/>
    </location>
</feature>
<dbReference type="EMBL" id="AFYH01058026">
    <property type="status" value="NOT_ANNOTATED_CDS"/>
    <property type="molecule type" value="Genomic_DNA"/>
</dbReference>
<feature type="compositionally biased region" description="Basic and acidic residues" evidence="8">
    <location>
        <begin position="84"/>
        <end position="94"/>
    </location>
</feature>
<dbReference type="GO" id="GO:0005654">
    <property type="term" value="C:nucleoplasm"/>
    <property type="evidence" value="ECO:0007669"/>
    <property type="project" value="TreeGrafter"/>
</dbReference>
<feature type="compositionally biased region" description="Basic and acidic residues" evidence="8">
    <location>
        <begin position="140"/>
        <end position="152"/>
    </location>
</feature>
<evidence type="ECO:0000256" key="4">
    <source>
        <dbReference type="ARBA" id="ARBA00023015"/>
    </source>
</evidence>
<dbReference type="Pfam" id="PF15313">
    <property type="entry name" value="HEXIM"/>
    <property type="match status" value="1"/>
</dbReference>
<dbReference type="GO" id="GO:0005737">
    <property type="term" value="C:cytoplasm"/>
    <property type="evidence" value="ECO:0007669"/>
    <property type="project" value="InterPro"/>
</dbReference>
<feature type="region of interest" description="Disordered" evidence="8">
    <location>
        <begin position="83"/>
        <end position="152"/>
    </location>
</feature>
<dbReference type="PRINTS" id="PR02094">
    <property type="entry name" value="HEXIMFAMILY"/>
</dbReference>
<evidence type="ECO:0000256" key="8">
    <source>
        <dbReference type="SAM" id="MobiDB-lite"/>
    </source>
</evidence>